<evidence type="ECO:0000313" key="2">
    <source>
        <dbReference type="Proteomes" id="UP000264006"/>
    </source>
</evidence>
<keyword evidence="2" id="KW-1185">Reference proteome</keyword>
<organism evidence="1 2">
    <name type="scientific">Euzebya pacifica</name>
    <dbReference type="NCBI Taxonomy" id="1608957"/>
    <lineage>
        <taxon>Bacteria</taxon>
        <taxon>Bacillati</taxon>
        <taxon>Actinomycetota</taxon>
        <taxon>Nitriliruptoria</taxon>
        <taxon>Euzebyales</taxon>
    </lineage>
</organism>
<dbReference type="KEGG" id="euz:DVS28_b0377"/>
<protein>
    <submittedName>
        <fullName evidence="1">Uncharacterized protein</fullName>
    </submittedName>
</protein>
<gene>
    <name evidence="1" type="ORF">DVS28_b0377</name>
</gene>
<reference evidence="1 2" key="1">
    <citation type="submission" date="2018-09" db="EMBL/GenBank/DDBJ databases">
        <title>Complete genome sequence of Euzebya sp. DY32-46 isolated from seawater of Pacific Ocean.</title>
        <authorList>
            <person name="Xu L."/>
            <person name="Wu Y.-H."/>
            <person name="Xu X.-W."/>
        </authorList>
    </citation>
    <scope>NUCLEOTIDE SEQUENCE [LARGE SCALE GENOMIC DNA]</scope>
    <source>
        <strain evidence="1 2">DY32-46</strain>
        <plasmid evidence="2">pedy32-46i</plasmid>
    </source>
</reference>
<dbReference type="AlphaFoldDB" id="A0A346Y6Q0"/>
<proteinExistence type="predicted"/>
<name>A0A346Y6Q0_9ACTN</name>
<keyword evidence="1" id="KW-0614">Plasmid</keyword>
<evidence type="ECO:0000313" key="1">
    <source>
        <dbReference type="EMBL" id="AXV10147.1"/>
    </source>
</evidence>
<dbReference type="RefSeq" id="WP_114594725.1">
    <property type="nucleotide sequence ID" value="NZ_CP031166.1"/>
</dbReference>
<sequence>MPTDRTLRIKYLMRRLGRDRFVEEMCRRFYGGTATDRLDAVDQMYAHYTQPRPATPATR</sequence>
<dbReference type="Proteomes" id="UP000264006">
    <property type="component" value="Plasmid pEDY32-46I"/>
</dbReference>
<dbReference type="EMBL" id="CP031166">
    <property type="protein sequence ID" value="AXV10147.1"/>
    <property type="molecule type" value="Genomic_DNA"/>
</dbReference>
<accession>A0A346Y6Q0</accession>
<geneLocation type="plasmid" evidence="2">
    <name>pedy32-46i</name>
</geneLocation>